<dbReference type="Gene3D" id="1.10.10.10">
    <property type="entry name" value="Winged helix-like DNA-binding domain superfamily/Winged helix DNA-binding domain"/>
    <property type="match status" value="1"/>
</dbReference>
<comment type="caution">
    <text evidence="6">The sequence shown here is derived from an EMBL/GenBank/DDBJ whole genome shotgun (WGS) entry which is preliminary data.</text>
</comment>
<dbReference type="GO" id="GO:0003700">
    <property type="term" value="F:DNA-binding transcription factor activity"/>
    <property type="evidence" value="ECO:0007669"/>
    <property type="project" value="InterPro"/>
</dbReference>
<dbReference type="InterPro" id="IPR036388">
    <property type="entry name" value="WH-like_DNA-bd_sf"/>
</dbReference>
<keyword evidence="1" id="KW-0805">Transcription regulation</keyword>
<gene>
    <name evidence="6" type="ORF">GTS_46930</name>
</gene>
<organism evidence="6 7">
    <name type="scientific">Gandjariella thermophila</name>
    <dbReference type="NCBI Taxonomy" id="1931992"/>
    <lineage>
        <taxon>Bacteria</taxon>
        <taxon>Bacillati</taxon>
        <taxon>Actinomycetota</taxon>
        <taxon>Actinomycetes</taxon>
        <taxon>Pseudonocardiales</taxon>
        <taxon>Pseudonocardiaceae</taxon>
        <taxon>Gandjariella</taxon>
    </lineage>
</organism>
<evidence type="ECO:0000313" key="6">
    <source>
        <dbReference type="EMBL" id="GDY33060.1"/>
    </source>
</evidence>
<evidence type="ECO:0000256" key="3">
    <source>
        <dbReference type="ARBA" id="ARBA00023163"/>
    </source>
</evidence>
<evidence type="ECO:0000313" key="7">
    <source>
        <dbReference type="Proteomes" id="UP000298860"/>
    </source>
</evidence>
<keyword evidence="2" id="KW-0238">DNA-binding</keyword>
<dbReference type="InterPro" id="IPR036390">
    <property type="entry name" value="WH_DNA-bd_sf"/>
</dbReference>
<dbReference type="Pfam" id="PF12802">
    <property type="entry name" value="MarR_2"/>
    <property type="match status" value="1"/>
</dbReference>
<evidence type="ECO:0000259" key="5">
    <source>
        <dbReference type="Pfam" id="PF12802"/>
    </source>
</evidence>
<keyword evidence="3" id="KW-0804">Transcription</keyword>
<accession>A0A4D4JDG6</accession>
<dbReference type="SUPFAM" id="SSF46785">
    <property type="entry name" value="Winged helix' DNA-binding domain"/>
    <property type="match status" value="1"/>
</dbReference>
<dbReference type="GO" id="GO:0003677">
    <property type="term" value="F:DNA binding"/>
    <property type="evidence" value="ECO:0007669"/>
    <property type="project" value="UniProtKB-KW"/>
</dbReference>
<dbReference type="Gene3D" id="1.10.287.160">
    <property type="entry name" value="HR1 repeat"/>
    <property type="match status" value="1"/>
</dbReference>
<feature type="compositionally biased region" description="Polar residues" evidence="4">
    <location>
        <begin position="12"/>
        <end position="24"/>
    </location>
</feature>
<dbReference type="AlphaFoldDB" id="A0A4D4JDG6"/>
<protein>
    <submittedName>
        <fullName evidence="6">MarR family transcriptional regulator</fullName>
    </submittedName>
</protein>
<dbReference type="EMBL" id="BJFL01000033">
    <property type="protein sequence ID" value="GDY33060.1"/>
    <property type="molecule type" value="Genomic_DNA"/>
</dbReference>
<dbReference type="PANTHER" id="PTHR38465:SF2">
    <property type="entry name" value="HTH-TYPE TRANSCRIPTIONAL REGULATOR MMPR5"/>
    <property type="match status" value="1"/>
</dbReference>
<evidence type="ECO:0000256" key="2">
    <source>
        <dbReference type="ARBA" id="ARBA00023125"/>
    </source>
</evidence>
<dbReference type="InterPro" id="IPR052362">
    <property type="entry name" value="HTH-GbsR_regulator"/>
</dbReference>
<evidence type="ECO:0000256" key="1">
    <source>
        <dbReference type="ARBA" id="ARBA00023015"/>
    </source>
</evidence>
<feature type="region of interest" description="Disordered" evidence="4">
    <location>
        <begin position="1"/>
        <end position="24"/>
    </location>
</feature>
<dbReference type="Proteomes" id="UP000298860">
    <property type="component" value="Unassembled WGS sequence"/>
</dbReference>
<dbReference type="InterPro" id="IPR000835">
    <property type="entry name" value="HTH_MarR-typ"/>
</dbReference>
<dbReference type="PANTHER" id="PTHR38465">
    <property type="entry name" value="HTH-TYPE TRANSCRIPTIONAL REGULATOR MJ1563-RELATED"/>
    <property type="match status" value="1"/>
</dbReference>
<sequence length="187" mass="21273">MVARVDRREDQVVTSEDPTPQRDQQAVQRFIERFASVLVEAGVPRMPARVFVALLATDSGRLTAAELADVLQVSPAAISGAVRYLSQVNLVSRQREPGSRRDHYHVYDDAWYEAVVRRERMMDRWNAVMREGVDTLGRDTPAGTRLAESVAFFEFVQEELPDMLERWRKRKAELRDDPSAGDSPTRG</sequence>
<feature type="domain" description="HTH marR-type" evidence="5">
    <location>
        <begin position="42"/>
        <end position="101"/>
    </location>
</feature>
<name>A0A4D4JDG6_9PSEU</name>
<reference evidence="7" key="1">
    <citation type="submission" date="2019-04" db="EMBL/GenBank/DDBJ databases">
        <title>Draft genome sequence of Pseudonocardiaceae bacterium SL3-2-4.</title>
        <authorList>
            <person name="Ningsih F."/>
            <person name="Yokota A."/>
            <person name="Sakai Y."/>
            <person name="Nanatani K."/>
            <person name="Yabe S."/>
            <person name="Oetari A."/>
            <person name="Sjamsuridzal W."/>
        </authorList>
    </citation>
    <scope>NUCLEOTIDE SEQUENCE [LARGE SCALE GENOMIC DNA]</scope>
    <source>
        <strain evidence="7">SL3-2-4</strain>
    </source>
</reference>
<proteinExistence type="predicted"/>
<evidence type="ECO:0000256" key="4">
    <source>
        <dbReference type="SAM" id="MobiDB-lite"/>
    </source>
</evidence>
<feature type="compositionally biased region" description="Basic and acidic residues" evidence="4">
    <location>
        <begin position="1"/>
        <end position="11"/>
    </location>
</feature>
<keyword evidence="7" id="KW-1185">Reference proteome</keyword>